<name>A0ABV7VJ26_9PROT</name>
<feature type="chain" id="PRO_5046084559" evidence="2">
    <location>
        <begin position="25"/>
        <end position="366"/>
    </location>
</feature>
<proteinExistence type="predicted"/>
<keyword evidence="2" id="KW-0732">Signal</keyword>
<dbReference type="InterPro" id="IPR018707">
    <property type="entry name" value="LpxR"/>
</dbReference>
<dbReference type="RefSeq" id="WP_379728786.1">
    <property type="nucleotide sequence ID" value="NZ_JBHRYJ010000004.1"/>
</dbReference>
<evidence type="ECO:0000313" key="3">
    <source>
        <dbReference type="EMBL" id="MFC3677245.1"/>
    </source>
</evidence>
<reference evidence="4" key="1">
    <citation type="journal article" date="2019" name="Int. J. Syst. Evol. Microbiol.">
        <title>The Global Catalogue of Microorganisms (GCM) 10K type strain sequencing project: providing services to taxonomists for standard genome sequencing and annotation.</title>
        <authorList>
            <consortium name="The Broad Institute Genomics Platform"/>
            <consortium name="The Broad Institute Genome Sequencing Center for Infectious Disease"/>
            <person name="Wu L."/>
            <person name="Ma J."/>
        </authorList>
    </citation>
    <scope>NUCLEOTIDE SEQUENCE [LARGE SCALE GENOMIC DNA]</scope>
    <source>
        <strain evidence="4">KCTC 42182</strain>
    </source>
</reference>
<dbReference type="InterPro" id="IPR037107">
    <property type="entry name" value="Put_OMP_sf"/>
</dbReference>
<keyword evidence="4" id="KW-1185">Reference proteome</keyword>
<sequence>MTRRLPVSAAALGLAVCWALPALAADEPVGKEVTPGDAQADVPGERAPVLRPGDDGKEKTGIFSFALENDLFYNTDQHYTNGIRLTYLTPKGGEPEWIRNAALALPIFNATSDIRVEYGLGQSMFTPSNIRNPNPPATDRPYAGWLYGSIGVIGNTPGANGSRVFDQMQVSLGVVGPASLGEPAQKLVHHIVDSPQPQGWDTQIKNEPTLQFVYQRSWQSPQFELPAGFGVDATPHAGAALGNVFTYANTGMMLRLGQNLPVDYGAPRVQPSLPGSGYFEPVDDIGWYLFAGLDGRAMARNIFLDGNTFADSRSVDKRPLVGDAQFGIAFVIRDVRLAYTHVLRTAEYYGQGADDQFGVFSVSFRF</sequence>
<feature type="signal peptide" evidence="2">
    <location>
        <begin position="1"/>
        <end position="24"/>
    </location>
</feature>
<dbReference type="Pfam" id="PF09982">
    <property type="entry name" value="LpxR"/>
    <property type="match status" value="1"/>
</dbReference>
<evidence type="ECO:0000256" key="2">
    <source>
        <dbReference type="SAM" id="SignalP"/>
    </source>
</evidence>
<dbReference type="Gene3D" id="2.40.128.140">
    <property type="entry name" value="Outer membrane protein"/>
    <property type="match status" value="1"/>
</dbReference>
<evidence type="ECO:0000256" key="1">
    <source>
        <dbReference type="SAM" id="MobiDB-lite"/>
    </source>
</evidence>
<gene>
    <name evidence="3" type="ORF">ACFOOQ_16940</name>
</gene>
<dbReference type="Proteomes" id="UP001595711">
    <property type="component" value="Unassembled WGS sequence"/>
</dbReference>
<evidence type="ECO:0000313" key="4">
    <source>
        <dbReference type="Proteomes" id="UP001595711"/>
    </source>
</evidence>
<comment type="caution">
    <text evidence="3">The sequence shown here is derived from an EMBL/GenBank/DDBJ whole genome shotgun (WGS) entry which is preliminary data.</text>
</comment>
<accession>A0ABV7VJ26</accession>
<dbReference type="EMBL" id="JBHRYJ010000004">
    <property type="protein sequence ID" value="MFC3677245.1"/>
    <property type="molecule type" value="Genomic_DNA"/>
</dbReference>
<organism evidence="3 4">
    <name type="scientific">Ferrovibrio xuzhouensis</name>
    <dbReference type="NCBI Taxonomy" id="1576914"/>
    <lineage>
        <taxon>Bacteria</taxon>
        <taxon>Pseudomonadati</taxon>
        <taxon>Pseudomonadota</taxon>
        <taxon>Alphaproteobacteria</taxon>
        <taxon>Rhodospirillales</taxon>
        <taxon>Rhodospirillaceae</taxon>
        <taxon>Ferrovibrio</taxon>
    </lineage>
</organism>
<protein>
    <submittedName>
        <fullName evidence="3">Lipid A deacylase LpxR family protein</fullName>
    </submittedName>
</protein>
<feature type="region of interest" description="Disordered" evidence="1">
    <location>
        <begin position="30"/>
        <end position="53"/>
    </location>
</feature>